<dbReference type="EMBL" id="JALBUR010000009">
    <property type="protein sequence ID" value="MDX8419453.1"/>
    <property type="molecule type" value="Genomic_DNA"/>
</dbReference>
<dbReference type="InterPro" id="IPR003797">
    <property type="entry name" value="DegV"/>
</dbReference>
<proteinExistence type="predicted"/>
<evidence type="ECO:0000256" key="1">
    <source>
        <dbReference type="ARBA" id="ARBA00023121"/>
    </source>
</evidence>
<dbReference type="SUPFAM" id="SSF82549">
    <property type="entry name" value="DAK1/DegV-like"/>
    <property type="match status" value="1"/>
</dbReference>
<comment type="caution">
    <text evidence="2">The sequence shown here is derived from an EMBL/GenBank/DDBJ whole genome shotgun (WGS) entry which is preliminary data.</text>
</comment>
<dbReference type="Proteomes" id="UP001286174">
    <property type="component" value="Unassembled WGS sequence"/>
</dbReference>
<dbReference type="NCBIfam" id="TIGR00762">
    <property type="entry name" value="DegV"/>
    <property type="match status" value="1"/>
</dbReference>
<dbReference type="Pfam" id="PF02645">
    <property type="entry name" value="DegV"/>
    <property type="match status" value="1"/>
</dbReference>
<dbReference type="PANTHER" id="PTHR33434:SF2">
    <property type="entry name" value="FATTY ACID-BINDING PROTEIN TM_1468"/>
    <property type="match status" value="1"/>
</dbReference>
<evidence type="ECO:0000313" key="2">
    <source>
        <dbReference type="EMBL" id="MDX8419453.1"/>
    </source>
</evidence>
<reference evidence="2 3" key="1">
    <citation type="submission" date="2022-03" db="EMBL/GenBank/DDBJ databases">
        <title>Novel taxa within the pig intestine.</title>
        <authorList>
            <person name="Wylensek D."/>
            <person name="Bishof K."/>
            <person name="Afrizal A."/>
            <person name="Clavel T."/>
        </authorList>
    </citation>
    <scope>NUCLEOTIDE SEQUENCE [LARGE SCALE GENOMIC DNA]</scope>
    <source>
        <strain evidence="2 3">CLA-KB-P133</strain>
    </source>
</reference>
<keyword evidence="3" id="KW-1185">Reference proteome</keyword>
<name>A0AB35U1A4_9FIRM</name>
<dbReference type="GO" id="GO:0008289">
    <property type="term" value="F:lipid binding"/>
    <property type="evidence" value="ECO:0007669"/>
    <property type="project" value="UniProtKB-KW"/>
</dbReference>
<dbReference type="InterPro" id="IPR050270">
    <property type="entry name" value="DegV_domain_contain"/>
</dbReference>
<dbReference type="PROSITE" id="PS51482">
    <property type="entry name" value="DEGV"/>
    <property type="match status" value="1"/>
</dbReference>
<dbReference type="Gene3D" id="3.30.1180.10">
    <property type="match status" value="1"/>
</dbReference>
<gene>
    <name evidence="2" type="ORF">MOZ60_05015</name>
</gene>
<dbReference type="InterPro" id="IPR043168">
    <property type="entry name" value="DegV_C"/>
</dbReference>
<keyword evidence="1" id="KW-0446">Lipid-binding</keyword>
<sequence>MIRIFVDSGCDLSQKQAAALGVTILPLHVRFKEQEYLDGVTMTPDEFYAKLVETDVFPKTSQIPPFQYEEALQSEMQEKDEAIILTIASKLSGCYHSALLGTREMKHVYVVDSETCSMGEQLLVRKACMYREAGLDAETIVSRLEAERKQIRIIALLNTLEYLKKGGRISAVKAMAGRVLGIKPVIQIVDGEVSLLGTARGSKGGGNLLMQYVQKEGLHLDEPFGMVYSGFDDHMLQKYIKDSAVLYEGKDPASFLISRMGAVIGSYAGNDGIGFAFFAKGIASR</sequence>
<dbReference type="AlphaFoldDB" id="A0AB35U1A4"/>
<organism evidence="2 3">
    <name type="scientific">Grylomicrobium aquisgranensis</name>
    <dbReference type="NCBI Taxonomy" id="2926318"/>
    <lineage>
        <taxon>Bacteria</taxon>
        <taxon>Bacillati</taxon>
        <taxon>Bacillota</taxon>
        <taxon>Erysipelotrichia</taxon>
        <taxon>Erysipelotrichales</taxon>
        <taxon>Erysipelotrichaceae</taxon>
        <taxon>Grylomicrobium</taxon>
    </lineage>
</organism>
<protein>
    <submittedName>
        <fullName evidence="2">DegV family protein</fullName>
    </submittedName>
</protein>
<accession>A0AB35U1A4</accession>
<dbReference type="PANTHER" id="PTHR33434">
    <property type="entry name" value="DEGV DOMAIN-CONTAINING PROTEIN DR_1986-RELATED"/>
    <property type="match status" value="1"/>
</dbReference>
<dbReference type="RefSeq" id="WP_370595873.1">
    <property type="nucleotide sequence ID" value="NZ_JALBUR010000009.1"/>
</dbReference>
<dbReference type="Gene3D" id="3.40.50.10170">
    <property type="match status" value="1"/>
</dbReference>
<evidence type="ECO:0000313" key="3">
    <source>
        <dbReference type="Proteomes" id="UP001286174"/>
    </source>
</evidence>